<protein>
    <recommendedName>
        <fullName evidence="4">serine-type D-Ala-D-Ala carboxypeptidase</fullName>
        <ecNumber evidence="4">3.4.16.4</ecNumber>
    </recommendedName>
</protein>
<dbReference type="Gene3D" id="3.40.710.10">
    <property type="entry name" value="DD-peptidase/beta-lactamase superfamily"/>
    <property type="match status" value="1"/>
</dbReference>
<evidence type="ECO:0000256" key="11">
    <source>
        <dbReference type="ARBA" id="ARBA00023316"/>
    </source>
</evidence>
<comment type="pathway">
    <text evidence="2">Cell wall biogenesis; peptidoglycan biosynthesis.</text>
</comment>
<feature type="chain" id="PRO_5040206083" description="serine-type D-Ala-D-Ala carboxypeptidase" evidence="16">
    <location>
        <begin position="22"/>
        <end position="404"/>
    </location>
</feature>
<evidence type="ECO:0000256" key="5">
    <source>
        <dbReference type="ARBA" id="ARBA00022645"/>
    </source>
</evidence>
<keyword evidence="7 16" id="KW-0732">Signal</keyword>
<evidence type="ECO:0000256" key="7">
    <source>
        <dbReference type="ARBA" id="ARBA00022729"/>
    </source>
</evidence>
<keyword evidence="11" id="KW-0961">Cell wall biogenesis/degradation</keyword>
<dbReference type="InterPro" id="IPR037167">
    <property type="entry name" value="Peptidase_S11_C_sf"/>
</dbReference>
<evidence type="ECO:0000256" key="16">
    <source>
        <dbReference type="SAM" id="SignalP"/>
    </source>
</evidence>
<feature type="binding site" evidence="14">
    <location>
        <position position="247"/>
    </location>
    <ligand>
        <name>substrate</name>
    </ligand>
</feature>
<evidence type="ECO:0000313" key="19">
    <source>
        <dbReference type="Proteomes" id="UP000177273"/>
    </source>
</evidence>
<dbReference type="Pfam" id="PF00768">
    <property type="entry name" value="Peptidase_S11"/>
    <property type="match status" value="1"/>
</dbReference>
<keyword evidence="10" id="KW-0573">Peptidoglycan synthesis</keyword>
<keyword evidence="5" id="KW-0121">Carboxypeptidase</keyword>
<evidence type="ECO:0000313" key="18">
    <source>
        <dbReference type="EMBL" id="OFI48020.1"/>
    </source>
</evidence>
<evidence type="ECO:0000256" key="15">
    <source>
        <dbReference type="RuleBase" id="RU004016"/>
    </source>
</evidence>
<dbReference type="PANTHER" id="PTHR21581">
    <property type="entry name" value="D-ALANYL-D-ALANINE CARBOXYPEPTIDASE"/>
    <property type="match status" value="1"/>
</dbReference>
<evidence type="ECO:0000256" key="3">
    <source>
        <dbReference type="ARBA" id="ARBA00007164"/>
    </source>
</evidence>
<dbReference type="GO" id="GO:0009002">
    <property type="term" value="F:serine-type D-Ala-D-Ala carboxypeptidase activity"/>
    <property type="evidence" value="ECO:0007669"/>
    <property type="project" value="UniProtKB-EC"/>
</dbReference>
<comment type="similarity">
    <text evidence="3 15">Belongs to the peptidase S11 family.</text>
</comment>
<proteinExistence type="inferred from homology"/>
<dbReference type="SUPFAM" id="SSF56601">
    <property type="entry name" value="beta-lactamase/transpeptidase-like"/>
    <property type="match status" value="1"/>
</dbReference>
<dbReference type="InterPro" id="IPR018044">
    <property type="entry name" value="Peptidase_S11"/>
</dbReference>
<reference evidence="19" key="1">
    <citation type="submission" date="2016-09" db="EMBL/GenBank/DDBJ databases">
        <title>Draft genome sequence of a novel species of the family Streptococcaceae isolated from flowers.</title>
        <authorList>
            <person name="Chuah L.-O."/>
            <person name="Yap K.-P."/>
            <person name="Thong K.L."/>
            <person name="Liong M.T."/>
            <person name="Ahmad R."/>
            <person name="Rusul G."/>
        </authorList>
    </citation>
    <scope>NUCLEOTIDE SEQUENCE [LARGE SCALE GENOMIC DNA]</scope>
    <source>
        <strain evidence="19">HibF3</strain>
    </source>
</reference>
<evidence type="ECO:0000256" key="13">
    <source>
        <dbReference type="PIRSR" id="PIRSR618044-1"/>
    </source>
</evidence>
<feature type="active site" description="Acyl-ester intermediate" evidence="13">
    <location>
        <position position="58"/>
    </location>
</feature>
<evidence type="ECO:0000256" key="10">
    <source>
        <dbReference type="ARBA" id="ARBA00022984"/>
    </source>
</evidence>
<dbReference type="SMART" id="SM00936">
    <property type="entry name" value="PBP5_C"/>
    <property type="match status" value="1"/>
</dbReference>
<feature type="active site" evidence="13">
    <location>
        <position position="122"/>
    </location>
</feature>
<name>A0A9Q5JIN3_9LACT</name>
<dbReference type="PANTHER" id="PTHR21581:SF11">
    <property type="entry name" value="D-ALANYL-D-ALANINE CARBOXYPEPTIDASE DACA"/>
    <property type="match status" value="1"/>
</dbReference>
<feature type="domain" description="Peptidase S11 D-Ala-D-Ala carboxypeptidase A C-terminal" evidence="17">
    <location>
        <begin position="301"/>
        <end position="401"/>
    </location>
</feature>
<dbReference type="RefSeq" id="WP_070786931.1">
    <property type="nucleotide sequence ID" value="NZ_MKIQ01000001.1"/>
</dbReference>
<comment type="caution">
    <text evidence="18">The sequence shown here is derived from an EMBL/GenBank/DDBJ whole genome shotgun (WGS) entry which is preliminary data.</text>
</comment>
<dbReference type="InterPro" id="IPR015956">
    <property type="entry name" value="Peniciliin-bd_prot_C_sf"/>
</dbReference>
<comment type="function">
    <text evidence="1">Removes C-terminal D-alanyl residues from sugar-peptide cell wall precursors.</text>
</comment>
<dbReference type="EMBL" id="MKIQ01000001">
    <property type="protein sequence ID" value="OFI48020.1"/>
    <property type="molecule type" value="Genomic_DNA"/>
</dbReference>
<evidence type="ECO:0000259" key="17">
    <source>
        <dbReference type="SMART" id="SM00936"/>
    </source>
</evidence>
<evidence type="ECO:0000256" key="1">
    <source>
        <dbReference type="ARBA" id="ARBA00003217"/>
    </source>
</evidence>
<feature type="active site" description="Proton acceptor" evidence="13">
    <location>
        <position position="61"/>
    </location>
</feature>
<keyword evidence="19" id="KW-1185">Reference proteome</keyword>
<dbReference type="Proteomes" id="UP000177273">
    <property type="component" value="Unassembled WGS sequence"/>
</dbReference>
<evidence type="ECO:0000256" key="14">
    <source>
        <dbReference type="PIRSR" id="PIRSR618044-2"/>
    </source>
</evidence>
<keyword evidence="8" id="KW-0378">Hydrolase</keyword>
<comment type="catalytic activity">
    <reaction evidence="12">
        <text>Preferential cleavage: (Ac)2-L-Lys-D-Ala-|-D-Ala. Also transpeptidation of peptidyl-alanyl moieties that are N-acyl substituents of D-alanine.</text>
        <dbReference type="EC" id="3.4.16.4"/>
    </reaction>
</comment>
<keyword evidence="9" id="KW-0133">Cell shape</keyword>
<dbReference type="GO" id="GO:0006508">
    <property type="term" value="P:proteolysis"/>
    <property type="evidence" value="ECO:0007669"/>
    <property type="project" value="UniProtKB-KW"/>
</dbReference>
<dbReference type="OrthoDB" id="9791132at2"/>
<evidence type="ECO:0000256" key="6">
    <source>
        <dbReference type="ARBA" id="ARBA00022670"/>
    </source>
</evidence>
<dbReference type="InterPro" id="IPR012338">
    <property type="entry name" value="Beta-lactam/transpept-like"/>
</dbReference>
<dbReference type="PRINTS" id="PR00725">
    <property type="entry name" value="DADACBPTASE1"/>
</dbReference>
<dbReference type="Pfam" id="PF07943">
    <property type="entry name" value="PBP5_C"/>
    <property type="match status" value="1"/>
</dbReference>
<evidence type="ECO:0000256" key="8">
    <source>
        <dbReference type="ARBA" id="ARBA00022801"/>
    </source>
</evidence>
<sequence>MKKLIFLLSVFIGMMPIVVNADNTKNYNLDAKAGIAIDINSGKILYEKNSKQKLPVASVTKILSMYIVLEEINSGKLKWEDEVVISKNAYDLTLNENASNIYLDEGGKYTVRELFDAAMIQSANSATIALAEKISGSEQKFVEKMRKTAKSFGVKDAKIVNSTGLNSEVLEEDSDSKNKKIDDNEFSARDVALISYYTLTRYPEILEVTKKTTETFDKGGSNEQELHTYNEMLEGMEYERRGVDGLKTGTTDSAGQCFVGTTYQDNYRIITVVLNASNSDTNPNARFDATNKLMDYVYGNWQAKEIVKKGQSIKGFKTIDVSNGKKDKVNVVAADDTRIVMPKKMAVKDLQINYLGSSVQAPIKRNQKLTSLIIKENDKLGYLIDSSGQAVDMVAKESVKARGK</sequence>
<dbReference type="InterPro" id="IPR012907">
    <property type="entry name" value="Peptidase_S11_C"/>
</dbReference>
<dbReference type="InterPro" id="IPR001967">
    <property type="entry name" value="Peptidase_S11_N"/>
</dbReference>
<accession>A0A9Q5JIN3</accession>
<dbReference type="EC" id="3.4.16.4" evidence="4"/>
<evidence type="ECO:0000256" key="12">
    <source>
        <dbReference type="ARBA" id="ARBA00034000"/>
    </source>
</evidence>
<dbReference type="Gene3D" id="2.60.410.10">
    <property type="entry name" value="D-Ala-D-Ala carboxypeptidase, C-terminal domain"/>
    <property type="match status" value="1"/>
</dbReference>
<evidence type="ECO:0000256" key="4">
    <source>
        <dbReference type="ARBA" id="ARBA00012448"/>
    </source>
</evidence>
<gene>
    <name evidence="18" type="ORF">BG262_00530</name>
</gene>
<feature type="signal peptide" evidence="16">
    <location>
        <begin position="1"/>
        <end position="21"/>
    </location>
</feature>
<keyword evidence="6" id="KW-0645">Protease</keyword>
<organism evidence="18 19">
    <name type="scientific">Floricoccus penangensis</name>
    <dbReference type="NCBI Taxonomy" id="1859475"/>
    <lineage>
        <taxon>Bacteria</taxon>
        <taxon>Bacillati</taxon>
        <taxon>Bacillota</taxon>
        <taxon>Bacilli</taxon>
        <taxon>Lactobacillales</taxon>
        <taxon>Streptococcaceae</taxon>
        <taxon>Floricoccus</taxon>
    </lineage>
</organism>
<dbReference type="GO" id="GO:0009252">
    <property type="term" value="P:peptidoglycan biosynthetic process"/>
    <property type="evidence" value="ECO:0007669"/>
    <property type="project" value="UniProtKB-KW"/>
</dbReference>
<dbReference type="AlphaFoldDB" id="A0A9Q5JIN3"/>
<dbReference type="SUPFAM" id="SSF69189">
    <property type="entry name" value="Penicillin-binding protein associated domain"/>
    <property type="match status" value="1"/>
</dbReference>
<dbReference type="GO" id="GO:0008360">
    <property type="term" value="P:regulation of cell shape"/>
    <property type="evidence" value="ECO:0007669"/>
    <property type="project" value="UniProtKB-KW"/>
</dbReference>
<evidence type="ECO:0000256" key="2">
    <source>
        <dbReference type="ARBA" id="ARBA00004752"/>
    </source>
</evidence>
<evidence type="ECO:0000256" key="9">
    <source>
        <dbReference type="ARBA" id="ARBA00022960"/>
    </source>
</evidence>
<dbReference type="GO" id="GO:0071555">
    <property type="term" value="P:cell wall organization"/>
    <property type="evidence" value="ECO:0007669"/>
    <property type="project" value="UniProtKB-KW"/>
</dbReference>